<name>A0A643F6Y8_IDEDE</name>
<dbReference type="AlphaFoldDB" id="A0A643F6Y8"/>
<accession>A0A643F6Y8</accession>
<protein>
    <submittedName>
        <fullName evidence="1">Uncharacterized protein</fullName>
    </submittedName>
</protein>
<dbReference type="OrthoDB" id="8564513at2"/>
<evidence type="ECO:0000313" key="1">
    <source>
        <dbReference type="EMBL" id="KAB0574151.1"/>
    </source>
</evidence>
<evidence type="ECO:0000313" key="2">
    <source>
        <dbReference type="Proteomes" id="UP000430120"/>
    </source>
</evidence>
<dbReference type="EMBL" id="VZPB01000079">
    <property type="protein sequence ID" value="KAB0574151.1"/>
    <property type="molecule type" value="Genomic_DNA"/>
</dbReference>
<sequence length="78" mass="8741">MEPAPPPPPTAPPLPFSFLGKKQQDGHWEVYLGTGSGFVVARQGEKLLDTYQVLRIEPPRLTLRYLPLQQEQSLDIGE</sequence>
<comment type="caution">
    <text evidence="1">The sequence shown here is derived from an EMBL/GenBank/DDBJ whole genome shotgun (WGS) entry which is preliminary data.</text>
</comment>
<organism evidence="1 2">
    <name type="scientific">Ideonella dechloratans</name>
    <dbReference type="NCBI Taxonomy" id="36863"/>
    <lineage>
        <taxon>Bacteria</taxon>
        <taxon>Pseudomonadati</taxon>
        <taxon>Pseudomonadota</taxon>
        <taxon>Betaproteobacteria</taxon>
        <taxon>Burkholderiales</taxon>
        <taxon>Sphaerotilaceae</taxon>
        <taxon>Ideonella</taxon>
    </lineage>
</organism>
<dbReference type="RefSeq" id="WP_151125815.1">
    <property type="nucleotide sequence ID" value="NZ_CP088081.1"/>
</dbReference>
<keyword evidence="2" id="KW-1185">Reference proteome</keyword>
<gene>
    <name evidence="1" type="ORF">F7Q92_19890</name>
</gene>
<dbReference type="Proteomes" id="UP000430120">
    <property type="component" value="Unassembled WGS sequence"/>
</dbReference>
<reference evidence="1 2" key="1">
    <citation type="submission" date="2019-09" db="EMBL/GenBank/DDBJ databases">
        <title>Draft genome sequences of 48 bacterial type strains from the CCUG.</title>
        <authorList>
            <person name="Tunovic T."/>
            <person name="Pineiro-Iglesias B."/>
            <person name="Unosson C."/>
            <person name="Inganas E."/>
            <person name="Ohlen M."/>
            <person name="Cardew S."/>
            <person name="Jensie-Markopoulos S."/>
            <person name="Salva-Serra F."/>
            <person name="Jaen-Luchoro D."/>
            <person name="Karlsson R."/>
            <person name="Svensson-Stadler L."/>
            <person name="Chun J."/>
            <person name="Moore E."/>
        </authorList>
    </citation>
    <scope>NUCLEOTIDE SEQUENCE [LARGE SCALE GENOMIC DNA]</scope>
    <source>
        <strain evidence="1 2">CCUG 30977</strain>
    </source>
</reference>
<proteinExistence type="predicted"/>